<keyword evidence="2" id="KW-1185">Reference proteome</keyword>
<sequence>MGSLVEEELDGLVVEYSSMVKSIEVEERSIGEGHVNIVTLEGELLKVKLSSAGWVRRDGVVGIGRLMANFDRN</sequence>
<protein>
    <submittedName>
        <fullName evidence="1">Uncharacterized protein</fullName>
    </submittedName>
</protein>
<dbReference type="VEuPathDB" id="FungiDB:TRICI_003387"/>
<organism evidence="1 2">
    <name type="scientific">Trichomonascus ciferrii</name>
    <dbReference type="NCBI Taxonomy" id="44093"/>
    <lineage>
        <taxon>Eukaryota</taxon>
        <taxon>Fungi</taxon>
        <taxon>Dikarya</taxon>
        <taxon>Ascomycota</taxon>
        <taxon>Saccharomycotina</taxon>
        <taxon>Dipodascomycetes</taxon>
        <taxon>Dipodascales</taxon>
        <taxon>Trichomonascaceae</taxon>
        <taxon>Trichomonascus</taxon>
        <taxon>Trichomonascus ciferrii complex</taxon>
    </lineage>
</organism>
<dbReference type="EMBL" id="SWFS01000248">
    <property type="protein sequence ID" value="KAA8912669.1"/>
    <property type="molecule type" value="Genomic_DNA"/>
</dbReference>
<gene>
    <name evidence="1" type="ORF">TRICI_003387</name>
</gene>
<accession>A0A642V907</accession>
<evidence type="ECO:0000313" key="2">
    <source>
        <dbReference type="Proteomes" id="UP000761534"/>
    </source>
</evidence>
<comment type="caution">
    <text evidence="1">The sequence shown here is derived from an EMBL/GenBank/DDBJ whole genome shotgun (WGS) entry which is preliminary data.</text>
</comment>
<dbReference type="Proteomes" id="UP000761534">
    <property type="component" value="Unassembled WGS sequence"/>
</dbReference>
<evidence type="ECO:0000313" key="1">
    <source>
        <dbReference type="EMBL" id="KAA8912669.1"/>
    </source>
</evidence>
<dbReference type="AlphaFoldDB" id="A0A642V907"/>
<dbReference type="InterPro" id="IPR023231">
    <property type="entry name" value="GSKIP_dom_sf"/>
</dbReference>
<dbReference type="SUPFAM" id="SSF103107">
    <property type="entry name" value="Hypothetical protein c14orf129, hspc210"/>
    <property type="match status" value="1"/>
</dbReference>
<name>A0A642V907_9ASCO</name>
<reference evidence="1" key="1">
    <citation type="journal article" date="2019" name="G3 (Bethesda)">
        <title>Genome Assemblies of Two Rare Opportunistic Yeast Pathogens: Diutina rugosa (syn. Candida rugosa) and Trichomonascus ciferrii (syn. Candida ciferrii).</title>
        <authorList>
            <person name="Mixao V."/>
            <person name="Saus E."/>
            <person name="Hansen A.P."/>
            <person name="Lass-Florl C."/>
            <person name="Gabaldon T."/>
        </authorList>
    </citation>
    <scope>NUCLEOTIDE SEQUENCE</scope>
    <source>
        <strain evidence="1">CBS 4856</strain>
    </source>
</reference>
<proteinExistence type="predicted"/>